<keyword evidence="14" id="KW-0521">NADP</keyword>
<dbReference type="InterPro" id="IPR027417">
    <property type="entry name" value="P-loop_NTPase"/>
</dbReference>
<dbReference type="GO" id="GO:0005829">
    <property type="term" value="C:cytosol"/>
    <property type="evidence" value="ECO:0007669"/>
    <property type="project" value="TreeGrafter"/>
</dbReference>
<evidence type="ECO:0000256" key="4">
    <source>
        <dbReference type="ARBA" id="ARBA00011738"/>
    </source>
</evidence>
<gene>
    <name evidence="22" type="ORF">BOX15_Mlig000257g1</name>
</gene>
<evidence type="ECO:0000259" key="21">
    <source>
        <dbReference type="Pfam" id="PF02882"/>
    </source>
</evidence>
<dbReference type="Pfam" id="PF00763">
    <property type="entry name" value="THF_DHG_CYH"/>
    <property type="match status" value="1"/>
</dbReference>
<dbReference type="InterPro" id="IPR000672">
    <property type="entry name" value="THF_DH/CycHdrlase"/>
</dbReference>
<comment type="pathway">
    <text evidence="1">One-carbon metabolism; tetrahydrofolate interconversion.</text>
</comment>
<dbReference type="InterPro" id="IPR000559">
    <property type="entry name" value="Formate_THF_ligase"/>
</dbReference>
<dbReference type="EC" id="6.3.4.3" evidence="5"/>
<feature type="domain" description="Tetrahydrofolate dehydrogenase/cyclohydrolase catalytic" evidence="20">
    <location>
        <begin position="73"/>
        <end position="191"/>
    </location>
</feature>
<dbReference type="CDD" id="cd00477">
    <property type="entry name" value="FTHFS"/>
    <property type="match status" value="1"/>
</dbReference>
<sequence length="1001" mass="106431">MKYCYRHNLGFILSWCLSRASLLRQTPPMIAIGLRKCFSLKFKFLYFSLQNKVLHQSKAFFGYTTKVNMAKLISGKDISADVKSAIKTKIDEVRQTVPNFTPGLAIVQVGDRQDSNVYIGQKLKSATEVGITAKHVKLGTDISESALLTIVNQLNEDPNVHGIIVQLPLDCNTAIDSDLVTNAIAREKDVDGLGVVNAGRLARGNLDCFVPCTPRGCLELIQSPRGAGLASLAGVSAVVVGRSKIVGSPMAELLTWHHATVTLCHSRTKDLAQVCRQADLLVVAIGRAQYVKSDWIKPGAIVIDCGINSLPDSSRASGYRLVGDVDFSEAKSVAGAITPVPGGVGPMTVAMLLRNTMEAALAERDKSLAGQTWKLSGIPPVPKVPVPSDIDISRSATLKRVDQLAGEIGVLPSELEQYGHHKAKISLKILDRLSSAPDGKLTFVTGITPTPLGEGKSTTTLGLVQAFTEIGVNSCACIRQPSQGPTFGVKGGAAGGGYSQVIPMDEFNLHLTGDIHAVTAANNLMASAIDTRLFHESTQSDEALYRRLAPKDKPFTEVQQRRLQKLGIDKKMPSELTAEEARAFSRLDIDPATITWQRVIDTSDRFLRDITIGQGPNEKSMTRRCKFDISVASEIMAVLALSTSLADLKQRLGRMVFGLSKSGAALTADDLGVTGALCVLLKDCLKPNLMQTLAGGPCLVHCGPFANIAHGNSSVVADQVAMKLVGPSGFAVTESGFGSDMGFEKGMHIKCRSSGLQPHSVVLVATVRALKYHGGGPKILGGGAPLPDEYRRESVDLVVKGCENLAQHVAIVRSFNLPVVVAVNKFGTDTPAELEAVVNAAKACGAADAVICNHWAEGGRGADALARALMALPGGSQLGYLYSLDDGLEAKMTAIAKRVYGADGVQLTDSARQQLDRLTELGYANLPVCMAKTNFSLSDNPSLAGRPTGFTVCVSDLRLSAGAGFVFAVLGSISLMPGLPTRPCFYDVDLDCETGEVLGLM</sequence>
<dbReference type="PRINTS" id="PR00085">
    <property type="entry name" value="THFDHDRGNASE"/>
</dbReference>
<dbReference type="HAMAP" id="MF_01576">
    <property type="entry name" value="THF_DHG_CYH"/>
    <property type="match status" value="1"/>
</dbReference>
<evidence type="ECO:0000256" key="8">
    <source>
        <dbReference type="ARBA" id="ARBA00017592"/>
    </source>
</evidence>
<evidence type="ECO:0000256" key="18">
    <source>
        <dbReference type="ARBA" id="ARBA00049033"/>
    </source>
</evidence>
<dbReference type="Pfam" id="PF01268">
    <property type="entry name" value="FTHFS"/>
    <property type="match status" value="1"/>
</dbReference>
<keyword evidence="11" id="KW-0547">Nucleotide-binding</keyword>
<keyword evidence="10" id="KW-0436">Ligase</keyword>
<dbReference type="OrthoDB" id="1845775at2759"/>
<dbReference type="InterPro" id="IPR036291">
    <property type="entry name" value="NAD(P)-bd_dom_sf"/>
</dbReference>
<evidence type="ECO:0000256" key="17">
    <source>
        <dbReference type="ARBA" id="ARBA00036357"/>
    </source>
</evidence>
<keyword evidence="23" id="KW-1185">Reference proteome</keyword>
<dbReference type="FunFam" id="3.40.50.720:FF:000006">
    <property type="entry name" value="Bifunctional protein FolD"/>
    <property type="match status" value="1"/>
</dbReference>
<dbReference type="GO" id="GO:0035999">
    <property type="term" value="P:tetrahydrofolate interconversion"/>
    <property type="evidence" value="ECO:0007669"/>
    <property type="project" value="UniProtKB-UniPathway"/>
</dbReference>
<evidence type="ECO:0000256" key="6">
    <source>
        <dbReference type="ARBA" id="ARBA00012776"/>
    </source>
</evidence>
<evidence type="ECO:0000256" key="3">
    <source>
        <dbReference type="ARBA" id="ARBA00006985"/>
    </source>
</evidence>
<dbReference type="Gene3D" id="3.40.50.10860">
    <property type="entry name" value="Leucine Dehydrogenase, chain A, domain 1"/>
    <property type="match status" value="1"/>
</dbReference>
<keyword evidence="13" id="KW-0067">ATP-binding</keyword>
<dbReference type="InterPro" id="IPR046346">
    <property type="entry name" value="Aminoacid_DH-like_N_sf"/>
</dbReference>
<comment type="catalytic activity">
    <reaction evidence="18">
        <text>(6S)-5,6,7,8-tetrahydrofolate + formate + ATP = (6R)-10-formyltetrahydrofolate + ADP + phosphate</text>
        <dbReference type="Rhea" id="RHEA:20221"/>
        <dbReference type="ChEBI" id="CHEBI:15740"/>
        <dbReference type="ChEBI" id="CHEBI:30616"/>
        <dbReference type="ChEBI" id="CHEBI:43474"/>
        <dbReference type="ChEBI" id="CHEBI:57453"/>
        <dbReference type="ChEBI" id="CHEBI:195366"/>
        <dbReference type="ChEBI" id="CHEBI:456216"/>
        <dbReference type="EC" id="6.3.4.3"/>
    </reaction>
</comment>
<dbReference type="SUPFAM" id="SSF51735">
    <property type="entry name" value="NAD(P)-binding Rossmann-fold domains"/>
    <property type="match status" value="1"/>
</dbReference>
<dbReference type="AlphaFoldDB" id="A0A267H0D7"/>
<evidence type="ECO:0000256" key="16">
    <source>
        <dbReference type="ARBA" id="ARBA00023268"/>
    </source>
</evidence>
<evidence type="ECO:0000256" key="12">
    <source>
        <dbReference type="ARBA" id="ARBA00022801"/>
    </source>
</evidence>
<keyword evidence="19" id="KW-0732">Signal</keyword>
<dbReference type="EMBL" id="NIVC01000073">
    <property type="protein sequence ID" value="PAA91761.1"/>
    <property type="molecule type" value="Genomic_DNA"/>
</dbReference>
<evidence type="ECO:0000313" key="23">
    <source>
        <dbReference type="Proteomes" id="UP000215902"/>
    </source>
</evidence>
<keyword evidence="9" id="KW-0554">One-carbon metabolism</keyword>
<dbReference type="PROSITE" id="PS00722">
    <property type="entry name" value="FTHFS_2"/>
    <property type="match status" value="1"/>
</dbReference>
<evidence type="ECO:0000256" key="5">
    <source>
        <dbReference type="ARBA" id="ARBA00012295"/>
    </source>
</evidence>
<dbReference type="HAMAP" id="MF_01543">
    <property type="entry name" value="FTHFS"/>
    <property type="match status" value="1"/>
</dbReference>
<dbReference type="EC" id="3.5.4.9" evidence="6"/>
<comment type="subunit">
    <text evidence="4">Homodimer.</text>
</comment>
<dbReference type="STRING" id="282301.A0A267H0D7"/>
<feature type="signal peptide" evidence="19">
    <location>
        <begin position="1"/>
        <end position="20"/>
    </location>
</feature>
<dbReference type="Proteomes" id="UP000215902">
    <property type="component" value="Unassembled WGS sequence"/>
</dbReference>
<dbReference type="InterPro" id="IPR020867">
    <property type="entry name" value="THF_DH/CycHdrlase_CS"/>
</dbReference>
<evidence type="ECO:0000256" key="15">
    <source>
        <dbReference type="ARBA" id="ARBA00023002"/>
    </source>
</evidence>
<keyword evidence="16" id="KW-0511">Multifunctional enzyme</keyword>
<dbReference type="InterPro" id="IPR020628">
    <property type="entry name" value="Formate_THF_ligase_CS"/>
</dbReference>
<dbReference type="FunFam" id="3.40.50.10860:FF:000005">
    <property type="entry name" value="C-1-tetrahydrofolate synthase, cytoplasmic, putative"/>
    <property type="match status" value="1"/>
</dbReference>
<evidence type="ECO:0000313" key="22">
    <source>
        <dbReference type="EMBL" id="PAA91761.1"/>
    </source>
</evidence>
<dbReference type="Gene3D" id="3.30.1510.10">
    <property type="entry name" value="Domain 2, N(10)-formyltetrahydrofolate synthetase"/>
    <property type="match status" value="1"/>
</dbReference>
<protein>
    <recommendedName>
        <fullName evidence="8">C-1-tetrahydrofolate synthase, cytoplasmic</fullName>
        <ecNumber evidence="7">1.5.1.5</ecNumber>
        <ecNumber evidence="6">3.5.4.9</ecNumber>
        <ecNumber evidence="5">6.3.4.3</ecNumber>
    </recommendedName>
</protein>
<organism evidence="22 23">
    <name type="scientific">Macrostomum lignano</name>
    <dbReference type="NCBI Taxonomy" id="282301"/>
    <lineage>
        <taxon>Eukaryota</taxon>
        <taxon>Metazoa</taxon>
        <taxon>Spiralia</taxon>
        <taxon>Lophotrochozoa</taxon>
        <taxon>Platyhelminthes</taxon>
        <taxon>Rhabditophora</taxon>
        <taxon>Macrostomorpha</taxon>
        <taxon>Macrostomida</taxon>
        <taxon>Macrostomidae</taxon>
        <taxon>Macrostomum</taxon>
    </lineage>
</organism>
<dbReference type="Gene3D" id="3.10.410.10">
    <property type="entry name" value="Formyltetrahydrofolate synthetase, domain 3"/>
    <property type="match status" value="1"/>
</dbReference>
<dbReference type="GO" id="GO:0004488">
    <property type="term" value="F:methylenetetrahydrofolate dehydrogenase (NADP+) activity"/>
    <property type="evidence" value="ECO:0007669"/>
    <property type="project" value="UniProtKB-EC"/>
</dbReference>
<dbReference type="PANTHER" id="PTHR48099">
    <property type="entry name" value="C-1-TETRAHYDROFOLATE SYNTHASE, CYTOPLASMIC-RELATED"/>
    <property type="match status" value="1"/>
</dbReference>
<name>A0A267H0D7_9PLAT</name>
<proteinExistence type="inferred from homology"/>
<dbReference type="SUPFAM" id="SSF53223">
    <property type="entry name" value="Aminoacid dehydrogenase-like, N-terminal domain"/>
    <property type="match status" value="1"/>
</dbReference>
<evidence type="ECO:0000256" key="1">
    <source>
        <dbReference type="ARBA" id="ARBA00004777"/>
    </source>
</evidence>
<dbReference type="FunFam" id="3.10.410.10:FF:000001">
    <property type="entry name" value="Putative formate--tetrahydrofolate ligase"/>
    <property type="match status" value="1"/>
</dbReference>
<reference evidence="22 23" key="1">
    <citation type="submission" date="2017-06" db="EMBL/GenBank/DDBJ databases">
        <title>A platform for efficient transgenesis in Macrostomum lignano, a flatworm model organism for stem cell research.</title>
        <authorList>
            <person name="Berezikov E."/>
        </authorList>
    </citation>
    <scope>NUCLEOTIDE SEQUENCE [LARGE SCALE GENOMIC DNA]</scope>
    <source>
        <strain evidence="22">DV1</strain>
        <tissue evidence="22">Whole organism</tissue>
    </source>
</reference>
<keyword evidence="15" id="KW-0560">Oxidoreductase</keyword>
<evidence type="ECO:0000256" key="2">
    <source>
        <dbReference type="ARBA" id="ARBA00005559"/>
    </source>
</evidence>
<dbReference type="GO" id="GO:0004329">
    <property type="term" value="F:formate-tetrahydrofolate ligase activity"/>
    <property type="evidence" value="ECO:0007669"/>
    <property type="project" value="UniProtKB-EC"/>
</dbReference>
<dbReference type="FunFam" id="3.40.50.300:FF:001859">
    <property type="entry name" value="Formate--tetrahydrofolate ligase"/>
    <property type="match status" value="1"/>
</dbReference>
<dbReference type="GO" id="GO:0005524">
    <property type="term" value="F:ATP binding"/>
    <property type="evidence" value="ECO:0007669"/>
    <property type="project" value="UniProtKB-KW"/>
</dbReference>
<evidence type="ECO:0000259" key="20">
    <source>
        <dbReference type="Pfam" id="PF00763"/>
    </source>
</evidence>
<comment type="catalytic activity">
    <reaction evidence="17">
        <text>(6R)-5,10-methenyltetrahydrofolate + H2O = (6R)-10-formyltetrahydrofolate + H(+)</text>
        <dbReference type="Rhea" id="RHEA:23700"/>
        <dbReference type="ChEBI" id="CHEBI:15377"/>
        <dbReference type="ChEBI" id="CHEBI:15378"/>
        <dbReference type="ChEBI" id="CHEBI:57455"/>
        <dbReference type="ChEBI" id="CHEBI:195366"/>
        <dbReference type="EC" id="3.5.4.9"/>
    </reaction>
</comment>
<evidence type="ECO:0000256" key="9">
    <source>
        <dbReference type="ARBA" id="ARBA00022563"/>
    </source>
</evidence>
<evidence type="ECO:0000256" key="10">
    <source>
        <dbReference type="ARBA" id="ARBA00022598"/>
    </source>
</evidence>
<evidence type="ECO:0000256" key="7">
    <source>
        <dbReference type="ARBA" id="ARBA00012859"/>
    </source>
</evidence>
<dbReference type="PROSITE" id="PS00721">
    <property type="entry name" value="FTHFS_1"/>
    <property type="match status" value="1"/>
</dbReference>
<evidence type="ECO:0000256" key="19">
    <source>
        <dbReference type="SAM" id="SignalP"/>
    </source>
</evidence>
<dbReference type="PROSITE" id="PS00767">
    <property type="entry name" value="THF_DHG_CYH_2"/>
    <property type="match status" value="1"/>
</dbReference>
<comment type="caution">
    <text evidence="22">The sequence shown here is derived from an EMBL/GenBank/DDBJ whole genome shotgun (WGS) entry which is preliminary data.</text>
</comment>
<evidence type="ECO:0000256" key="14">
    <source>
        <dbReference type="ARBA" id="ARBA00022857"/>
    </source>
</evidence>
<dbReference type="SUPFAM" id="SSF52540">
    <property type="entry name" value="P-loop containing nucleoside triphosphate hydrolases"/>
    <property type="match status" value="1"/>
</dbReference>
<dbReference type="UniPathway" id="UPA00193"/>
<dbReference type="PANTHER" id="PTHR48099:SF5">
    <property type="entry name" value="C-1-TETRAHYDROFOLATE SYNTHASE, CYTOPLASMIC"/>
    <property type="match status" value="1"/>
</dbReference>
<dbReference type="Pfam" id="PF02882">
    <property type="entry name" value="THF_DHG_CYH_C"/>
    <property type="match status" value="1"/>
</dbReference>
<dbReference type="GO" id="GO:0004477">
    <property type="term" value="F:methenyltetrahydrofolate cyclohydrolase activity"/>
    <property type="evidence" value="ECO:0007669"/>
    <property type="project" value="UniProtKB-EC"/>
</dbReference>
<dbReference type="Gene3D" id="3.40.50.300">
    <property type="entry name" value="P-loop containing nucleotide triphosphate hydrolases"/>
    <property type="match status" value="1"/>
</dbReference>
<accession>A0A267H0D7</accession>
<feature type="chain" id="PRO_5012492708" description="C-1-tetrahydrofolate synthase, cytoplasmic" evidence="19">
    <location>
        <begin position="21"/>
        <end position="1001"/>
    </location>
</feature>
<comment type="similarity">
    <text evidence="2">In the N-terminal section; belongs to the tetrahydrofolate dehydrogenase/cyclohydrolase family.</text>
</comment>
<evidence type="ECO:0000256" key="11">
    <source>
        <dbReference type="ARBA" id="ARBA00022741"/>
    </source>
</evidence>
<dbReference type="InterPro" id="IPR020631">
    <property type="entry name" value="THF_DH/CycHdrlase_NAD-bd_dom"/>
</dbReference>
<keyword evidence="12" id="KW-0378">Hydrolase</keyword>
<dbReference type="CDD" id="cd01080">
    <property type="entry name" value="NAD_bind_m-THF_DH_Cyclohyd"/>
    <property type="match status" value="1"/>
</dbReference>
<comment type="similarity">
    <text evidence="3">In the C-terminal section; belongs to the formate--tetrahydrofolate ligase family.</text>
</comment>
<dbReference type="Gene3D" id="3.40.50.720">
    <property type="entry name" value="NAD(P)-binding Rossmann-like Domain"/>
    <property type="match status" value="1"/>
</dbReference>
<evidence type="ECO:0000256" key="13">
    <source>
        <dbReference type="ARBA" id="ARBA00022840"/>
    </source>
</evidence>
<feature type="domain" description="Tetrahydrofolate dehydrogenase/cyclohydrolase NAD(P)-binding" evidence="21">
    <location>
        <begin position="211"/>
        <end position="361"/>
    </location>
</feature>
<dbReference type="FunFam" id="3.40.50.300:FF:000245">
    <property type="entry name" value="C-1-tetrahydrofolate synthase, cytoplasmic"/>
    <property type="match status" value="1"/>
</dbReference>
<dbReference type="EC" id="1.5.1.5" evidence="7"/>
<dbReference type="InterPro" id="IPR020630">
    <property type="entry name" value="THF_DH/CycHdrlase_cat_dom"/>
</dbReference>